<dbReference type="OrthoDB" id="9812656at2"/>
<evidence type="ECO:0000259" key="1">
    <source>
        <dbReference type="PROSITE" id="PS51819"/>
    </source>
</evidence>
<dbReference type="PANTHER" id="PTHR21366:SF14">
    <property type="entry name" value="GLYOXALASE DOMAIN-CONTAINING PROTEIN 5"/>
    <property type="match status" value="1"/>
</dbReference>
<organism evidence="2 3">
    <name type="scientific">Amphritea balenae</name>
    <dbReference type="NCBI Taxonomy" id="452629"/>
    <lineage>
        <taxon>Bacteria</taxon>
        <taxon>Pseudomonadati</taxon>
        <taxon>Pseudomonadota</taxon>
        <taxon>Gammaproteobacteria</taxon>
        <taxon>Oceanospirillales</taxon>
        <taxon>Oceanospirillaceae</taxon>
        <taxon>Amphritea</taxon>
    </lineage>
</organism>
<dbReference type="Proteomes" id="UP000267535">
    <property type="component" value="Unassembled WGS sequence"/>
</dbReference>
<dbReference type="InterPro" id="IPR050383">
    <property type="entry name" value="GlyoxalaseI/FosfomycinResist"/>
</dbReference>
<comment type="caution">
    <text evidence="2">The sequence shown here is derived from an EMBL/GenBank/DDBJ whole genome shotgun (WGS) entry which is preliminary data.</text>
</comment>
<keyword evidence="3" id="KW-1185">Reference proteome</keyword>
<dbReference type="InterPro" id="IPR037523">
    <property type="entry name" value="VOC_core"/>
</dbReference>
<gene>
    <name evidence="2" type="ORF">EHS89_03755</name>
</gene>
<dbReference type="Gene3D" id="3.10.180.10">
    <property type="entry name" value="2,3-Dihydroxybiphenyl 1,2-Dioxygenase, domain 1"/>
    <property type="match status" value="1"/>
</dbReference>
<dbReference type="InterPro" id="IPR029068">
    <property type="entry name" value="Glyas_Bleomycin-R_OHBP_Dase"/>
</dbReference>
<dbReference type="Pfam" id="PF00903">
    <property type="entry name" value="Glyoxalase"/>
    <property type="match status" value="1"/>
</dbReference>
<dbReference type="RefSeq" id="WP_124924754.1">
    <property type="nucleotide sequence ID" value="NZ_BMOH01000001.1"/>
</dbReference>
<dbReference type="PROSITE" id="PS51819">
    <property type="entry name" value="VOC"/>
    <property type="match status" value="1"/>
</dbReference>
<sequence>MNIDHAVIWVKKAERSLEFYVNTLGFEPVREKEFSEGKARFPSVRINEKTIFDIMEHDKLLPLVQNFTGAGEGIGGFPINHICLSMSHKEYDSIIARLETRGVKLTPGGEDVFGAQGQAVRSTYFNDPDGNVLEIRFYDY</sequence>
<feature type="domain" description="VOC" evidence="1">
    <location>
        <begin position="2"/>
        <end position="138"/>
    </location>
</feature>
<dbReference type="EMBL" id="RQXV01000001">
    <property type="protein sequence ID" value="RRD01681.1"/>
    <property type="molecule type" value="Genomic_DNA"/>
</dbReference>
<dbReference type="InterPro" id="IPR004360">
    <property type="entry name" value="Glyas_Fos-R_dOase_dom"/>
</dbReference>
<evidence type="ECO:0000313" key="3">
    <source>
        <dbReference type="Proteomes" id="UP000267535"/>
    </source>
</evidence>
<dbReference type="PANTHER" id="PTHR21366">
    <property type="entry name" value="GLYOXALASE FAMILY PROTEIN"/>
    <property type="match status" value="1"/>
</dbReference>
<dbReference type="SUPFAM" id="SSF54593">
    <property type="entry name" value="Glyoxalase/Bleomycin resistance protein/Dihydroxybiphenyl dioxygenase"/>
    <property type="match status" value="1"/>
</dbReference>
<reference evidence="2 3" key="1">
    <citation type="submission" date="2018-11" db="EMBL/GenBank/DDBJ databases">
        <title>The draft genome sequence of Amphritea balenae JAMM 1525T.</title>
        <authorList>
            <person name="Fang Z."/>
            <person name="Zhang Y."/>
            <person name="Han X."/>
        </authorList>
    </citation>
    <scope>NUCLEOTIDE SEQUENCE [LARGE SCALE GENOMIC DNA]</scope>
    <source>
        <strain evidence="2 3">JAMM 1525</strain>
    </source>
</reference>
<name>A0A3P1SWW0_9GAMM</name>
<evidence type="ECO:0000313" key="2">
    <source>
        <dbReference type="EMBL" id="RRD01681.1"/>
    </source>
</evidence>
<proteinExistence type="predicted"/>
<protein>
    <submittedName>
        <fullName evidence="2">VOC family protein</fullName>
    </submittedName>
</protein>
<accession>A0A3P1SWW0</accession>
<dbReference type="AlphaFoldDB" id="A0A3P1SWW0"/>